<keyword evidence="1" id="KW-0812">Transmembrane</keyword>
<evidence type="ECO:0000313" key="3">
    <source>
        <dbReference type="Proteomes" id="UP000034849"/>
    </source>
</evidence>
<comment type="caution">
    <text evidence="2">The sequence shown here is derived from an EMBL/GenBank/DDBJ whole genome shotgun (WGS) entry which is preliminary data.</text>
</comment>
<organism evidence="2 3">
    <name type="scientific">Candidatus Magasanikbacteria bacterium GW2011_GWC2_37_14</name>
    <dbReference type="NCBI Taxonomy" id="1619046"/>
    <lineage>
        <taxon>Bacteria</taxon>
        <taxon>Candidatus Magasanikiibacteriota</taxon>
    </lineage>
</organism>
<gene>
    <name evidence="2" type="ORF">US42_C0001G0039</name>
</gene>
<feature type="transmembrane region" description="Helical" evidence="1">
    <location>
        <begin position="287"/>
        <end position="312"/>
    </location>
</feature>
<feature type="transmembrane region" description="Helical" evidence="1">
    <location>
        <begin position="198"/>
        <end position="220"/>
    </location>
</feature>
<sequence length="394" mass="44172">MRKLFYIFIITFLLGLMVLPNFVLAQTTNSVNKVEYTLFHLETCTHCQAEIKFLNEKVFPLYGQYLDFHLYEVSGEKNAKLFEEYGNKYFTAVGSVPVAFIDGTPVSGYGTDKTTGKEIIQIIEQKLQTKGLIQTKTTETINTNKINIPILGEINPKTFSLPLLTVIIGLLDGFNPCAMWALLFLITLLLGMENRKRMWLLGSLFIVASGAVYFVFMAAWLQLLLFLGMIATIRIVIGLVAIGAGGINLREWWLNRKAEALACKVSDLKDTKKTFEKIKAIVYRKSLLWSIVGILLLGFSVNLVELACSAGFPAVYTQVLALSGLPMWQKYLYMVGYIVFYMLDDMIVFVIAMVTLKSKVVGGKYGKYSALIGGILMLLLGLLLIFKPSWLMFG</sequence>
<dbReference type="InterPro" id="IPR036249">
    <property type="entry name" value="Thioredoxin-like_sf"/>
</dbReference>
<feature type="transmembrane region" description="Helical" evidence="1">
    <location>
        <begin position="163"/>
        <end position="191"/>
    </location>
</feature>
<dbReference type="Gene3D" id="3.40.30.10">
    <property type="entry name" value="Glutaredoxin"/>
    <property type="match status" value="1"/>
</dbReference>
<evidence type="ECO:0000313" key="2">
    <source>
        <dbReference type="EMBL" id="KKQ28188.1"/>
    </source>
</evidence>
<feature type="transmembrane region" description="Helical" evidence="1">
    <location>
        <begin position="226"/>
        <end position="247"/>
    </location>
</feature>
<feature type="transmembrane region" description="Helical" evidence="1">
    <location>
        <begin position="368"/>
        <end position="386"/>
    </location>
</feature>
<proteinExistence type="predicted"/>
<keyword evidence="1" id="KW-1133">Transmembrane helix</keyword>
<keyword evidence="1" id="KW-0472">Membrane</keyword>
<evidence type="ECO:0000256" key="1">
    <source>
        <dbReference type="SAM" id="Phobius"/>
    </source>
</evidence>
<dbReference type="AlphaFoldDB" id="A0A0G0GAR4"/>
<accession>A0A0G0GAR4</accession>
<dbReference type="PROSITE" id="PS51354">
    <property type="entry name" value="GLUTAREDOXIN_2"/>
    <property type="match status" value="1"/>
</dbReference>
<dbReference type="EMBL" id="LBSX01000001">
    <property type="protein sequence ID" value="KKQ28188.1"/>
    <property type="molecule type" value="Genomic_DNA"/>
</dbReference>
<dbReference type="STRING" id="1619046.US42_C0001G0039"/>
<dbReference type="PATRIC" id="fig|1619046.3.peg.39"/>
<name>A0A0G0GAR4_9BACT</name>
<dbReference type="Proteomes" id="UP000034849">
    <property type="component" value="Unassembled WGS sequence"/>
</dbReference>
<feature type="transmembrane region" description="Helical" evidence="1">
    <location>
        <begin position="332"/>
        <end position="356"/>
    </location>
</feature>
<protein>
    <submittedName>
        <fullName evidence="2">Uncharacterized protein</fullName>
    </submittedName>
</protein>
<reference evidence="2 3" key="1">
    <citation type="journal article" date="2015" name="Nature">
        <title>rRNA introns, odd ribosomes, and small enigmatic genomes across a large radiation of phyla.</title>
        <authorList>
            <person name="Brown C.T."/>
            <person name="Hug L.A."/>
            <person name="Thomas B.C."/>
            <person name="Sharon I."/>
            <person name="Castelle C.J."/>
            <person name="Singh A."/>
            <person name="Wilkins M.J."/>
            <person name="Williams K.H."/>
            <person name="Banfield J.F."/>
        </authorList>
    </citation>
    <scope>NUCLEOTIDE SEQUENCE [LARGE SCALE GENOMIC DNA]</scope>
</reference>
<dbReference type="SUPFAM" id="SSF52833">
    <property type="entry name" value="Thioredoxin-like"/>
    <property type="match status" value="1"/>
</dbReference>